<evidence type="ECO:0000256" key="1">
    <source>
        <dbReference type="SAM" id="Phobius"/>
    </source>
</evidence>
<sequence length="284" mass="33394">MEPYSDEYSEVLDIKKVFFQILKKKIKNIILGTFLLLIWSVLCIIFLVPKITSSDFGFFLILFPWLLFLGWLSILYSKVREAFWKQLALKYGWEYTSTKNISQEKALLFNIGHSKFAPYGIIGSYNNHPFHIFEYEYTIGSGKHKTTYSFTVFEVKFTGTFPHLYLNYKSDGYSNMPSVFSSLAKISVPYEFEDKFKLYAPKEYETETLEIFTPDIFALLIDSKWNHDMEFVDGELIIYRNEKFNNFTDLDGEFNKIKKFISILSPRLNRLKLTQIGDIAPLLR</sequence>
<accession>A0A1F6WZ45</accession>
<evidence type="ECO:0000313" key="3">
    <source>
        <dbReference type="Proteomes" id="UP000177001"/>
    </source>
</evidence>
<feature type="transmembrane region" description="Helical" evidence="1">
    <location>
        <begin position="56"/>
        <end position="76"/>
    </location>
</feature>
<keyword evidence="1" id="KW-0812">Transmembrane</keyword>
<feature type="transmembrane region" description="Helical" evidence="1">
    <location>
        <begin position="29"/>
        <end position="50"/>
    </location>
</feature>
<dbReference type="Proteomes" id="UP000177001">
    <property type="component" value="Unassembled WGS sequence"/>
</dbReference>
<dbReference type="EMBL" id="MFUR01000005">
    <property type="protein sequence ID" value="OGI87148.1"/>
    <property type="molecule type" value="Genomic_DNA"/>
</dbReference>
<keyword evidence="1" id="KW-1133">Transmembrane helix</keyword>
<organism evidence="2 3">
    <name type="scientific">Candidatus Nomurabacteria bacterium RIFCSPLOWO2_01_FULL_36_16</name>
    <dbReference type="NCBI Taxonomy" id="1801767"/>
    <lineage>
        <taxon>Bacteria</taxon>
        <taxon>Candidatus Nomuraibacteriota</taxon>
    </lineage>
</organism>
<keyword evidence="1" id="KW-0472">Membrane</keyword>
<name>A0A1F6WZ45_9BACT</name>
<evidence type="ECO:0000313" key="2">
    <source>
        <dbReference type="EMBL" id="OGI87148.1"/>
    </source>
</evidence>
<comment type="caution">
    <text evidence="2">The sequence shown here is derived from an EMBL/GenBank/DDBJ whole genome shotgun (WGS) entry which is preliminary data.</text>
</comment>
<evidence type="ECO:0008006" key="4">
    <source>
        <dbReference type="Google" id="ProtNLM"/>
    </source>
</evidence>
<protein>
    <recommendedName>
        <fullName evidence="4">DUF3137 domain-containing protein</fullName>
    </recommendedName>
</protein>
<proteinExistence type="predicted"/>
<gene>
    <name evidence="2" type="ORF">A3A91_00595</name>
</gene>
<dbReference type="AlphaFoldDB" id="A0A1F6WZ45"/>
<reference evidence="2 3" key="1">
    <citation type="journal article" date="2016" name="Nat. Commun.">
        <title>Thousands of microbial genomes shed light on interconnected biogeochemical processes in an aquifer system.</title>
        <authorList>
            <person name="Anantharaman K."/>
            <person name="Brown C.T."/>
            <person name="Hug L.A."/>
            <person name="Sharon I."/>
            <person name="Castelle C.J."/>
            <person name="Probst A.J."/>
            <person name="Thomas B.C."/>
            <person name="Singh A."/>
            <person name="Wilkins M.J."/>
            <person name="Karaoz U."/>
            <person name="Brodie E.L."/>
            <person name="Williams K.H."/>
            <person name="Hubbard S.S."/>
            <person name="Banfield J.F."/>
        </authorList>
    </citation>
    <scope>NUCLEOTIDE SEQUENCE [LARGE SCALE GENOMIC DNA]</scope>
</reference>